<dbReference type="InterPro" id="IPR036526">
    <property type="entry name" value="C-N_Hydrolase_sf"/>
</dbReference>
<dbReference type="GO" id="GO:0016787">
    <property type="term" value="F:hydrolase activity"/>
    <property type="evidence" value="ECO:0007669"/>
    <property type="project" value="UniProtKB-KW"/>
</dbReference>
<dbReference type="PANTHER" id="PTHR23088">
    <property type="entry name" value="NITRILASE-RELATED"/>
    <property type="match status" value="1"/>
</dbReference>
<evidence type="ECO:0000313" key="2">
    <source>
        <dbReference type="EMBL" id="MEN8639189.1"/>
    </source>
</evidence>
<evidence type="ECO:0000259" key="1">
    <source>
        <dbReference type="PROSITE" id="PS50263"/>
    </source>
</evidence>
<feature type="domain" description="CN hydrolase" evidence="1">
    <location>
        <begin position="2"/>
        <end position="250"/>
    </location>
</feature>
<dbReference type="Proteomes" id="UP001424532">
    <property type="component" value="Unassembled WGS sequence"/>
</dbReference>
<evidence type="ECO:0000313" key="3">
    <source>
        <dbReference type="Proteomes" id="UP001424532"/>
    </source>
</evidence>
<dbReference type="InterPro" id="IPR003010">
    <property type="entry name" value="C-N_Hydrolase"/>
</dbReference>
<organism evidence="2 3">
    <name type="scientific">Pseudomonas sichuanensis</name>
    <dbReference type="NCBI Taxonomy" id="2213015"/>
    <lineage>
        <taxon>Bacteria</taxon>
        <taxon>Pseudomonadati</taxon>
        <taxon>Pseudomonadota</taxon>
        <taxon>Gammaproteobacteria</taxon>
        <taxon>Pseudomonadales</taxon>
        <taxon>Pseudomonadaceae</taxon>
        <taxon>Pseudomonas</taxon>
    </lineage>
</organism>
<dbReference type="RefSeq" id="WP_347149269.1">
    <property type="nucleotide sequence ID" value="NZ_JBDLYL010000005.1"/>
</dbReference>
<dbReference type="CDD" id="cd07574">
    <property type="entry name" value="nitrilase_Rim1_like"/>
    <property type="match status" value="1"/>
</dbReference>
<dbReference type="PANTHER" id="PTHR23088:SF50">
    <property type="entry name" value="HYDROLASE YHCX"/>
    <property type="match status" value="1"/>
</dbReference>
<accession>A0ABV0DBP4</accession>
<proteinExistence type="predicted"/>
<gene>
    <name evidence="2" type="ORF">ABFE88_05960</name>
</gene>
<dbReference type="PROSITE" id="PS50263">
    <property type="entry name" value="CN_HYDROLASE"/>
    <property type="match status" value="1"/>
</dbReference>
<dbReference type="SUPFAM" id="SSF56317">
    <property type="entry name" value="Carbon-nitrogen hydrolase"/>
    <property type="match status" value="1"/>
</dbReference>
<dbReference type="Gene3D" id="3.60.110.10">
    <property type="entry name" value="Carbon-nitrogen hydrolase"/>
    <property type="match status" value="1"/>
</dbReference>
<reference evidence="2 3" key="1">
    <citation type="submission" date="2024-05" db="EMBL/GenBank/DDBJ databases">
        <title>Sequence of Lycoming College course isolates.</title>
        <authorList>
            <person name="Reigle C.A."/>
            <person name="Newman J.D."/>
        </authorList>
    </citation>
    <scope>NUCLEOTIDE SEQUENCE [LARGE SCALE GENOMIC DNA]</scope>
    <source>
        <strain evidence="2 3">CAR-09</strain>
    </source>
</reference>
<keyword evidence="2" id="KW-0378">Hydrolase</keyword>
<comment type="caution">
    <text evidence="2">The sequence shown here is derived from an EMBL/GenBank/DDBJ whole genome shotgun (WGS) entry which is preliminary data.</text>
</comment>
<dbReference type="EMBL" id="JBDLYL010000005">
    <property type="protein sequence ID" value="MEN8639189.1"/>
    <property type="molecule type" value="Genomic_DNA"/>
</dbReference>
<dbReference type="Pfam" id="PF00795">
    <property type="entry name" value="CN_hydrolase"/>
    <property type="match status" value="1"/>
</dbReference>
<sequence>MIRLAACQYAIELFETWEAYVAHLERLCAEAAEQGAQMLLLPEYAGLVLSGQLPAAQRSDLKGSIAGIQPLIEPWLALCEGIARRYGVYLQPGSAPVLDADGHYRNRAWLFGPEGRLGHQDKLMMTRFEREQWDIAAGQGLTVFDTALGRLGILICYDNEFPMLARTLAEGGADLILAPSCTDTEAGYHRVRIGAQARALESQIAVLQSPTVGQASWSPALDENVGRAGLFVPPDRGLPGNGVVSESLVLDPGHCQWLICDLDLEQVRQVRRDGQVFTRRDWPEQFERACLCSALQRG</sequence>
<protein>
    <submittedName>
        <fullName evidence="2">Carbon-nitrogen hydrolase family protein</fullName>
    </submittedName>
</protein>
<keyword evidence="3" id="KW-1185">Reference proteome</keyword>
<name>A0ABV0DBP4_9PSED</name>